<feature type="non-terminal residue" evidence="1">
    <location>
        <position position="31"/>
    </location>
</feature>
<accession>A0A382W7X5</accession>
<protein>
    <submittedName>
        <fullName evidence="1">Uncharacterized protein</fullName>
    </submittedName>
</protein>
<sequence>MLELGFLGLRRLGAPVDRKAKILLADLFYVN</sequence>
<gene>
    <name evidence="1" type="ORF">METZ01_LOCUS407673</name>
</gene>
<dbReference type="EMBL" id="UINC01157687">
    <property type="protein sequence ID" value="SVD54819.1"/>
    <property type="molecule type" value="Genomic_DNA"/>
</dbReference>
<dbReference type="AlphaFoldDB" id="A0A382W7X5"/>
<reference evidence="1" key="1">
    <citation type="submission" date="2018-05" db="EMBL/GenBank/DDBJ databases">
        <authorList>
            <person name="Lanie J.A."/>
            <person name="Ng W.-L."/>
            <person name="Kazmierczak K.M."/>
            <person name="Andrzejewski T.M."/>
            <person name="Davidsen T.M."/>
            <person name="Wayne K.J."/>
            <person name="Tettelin H."/>
            <person name="Glass J.I."/>
            <person name="Rusch D."/>
            <person name="Podicherti R."/>
            <person name="Tsui H.-C.T."/>
            <person name="Winkler M.E."/>
        </authorList>
    </citation>
    <scope>NUCLEOTIDE SEQUENCE</scope>
</reference>
<organism evidence="1">
    <name type="scientific">marine metagenome</name>
    <dbReference type="NCBI Taxonomy" id="408172"/>
    <lineage>
        <taxon>unclassified sequences</taxon>
        <taxon>metagenomes</taxon>
        <taxon>ecological metagenomes</taxon>
    </lineage>
</organism>
<name>A0A382W7X5_9ZZZZ</name>
<evidence type="ECO:0000313" key="1">
    <source>
        <dbReference type="EMBL" id="SVD54819.1"/>
    </source>
</evidence>
<proteinExistence type="predicted"/>